<dbReference type="Gene3D" id="1.10.287.130">
    <property type="match status" value="1"/>
</dbReference>
<proteinExistence type="predicted"/>
<dbReference type="SUPFAM" id="SSF55785">
    <property type="entry name" value="PYP-like sensor domain (PAS domain)"/>
    <property type="match status" value="1"/>
</dbReference>
<dbReference type="GO" id="GO:0000155">
    <property type="term" value="F:phosphorelay sensor kinase activity"/>
    <property type="evidence" value="ECO:0007669"/>
    <property type="project" value="InterPro"/>
</dbReference>
<evidence type="ECO:0000256" key="1">
    <source>
        <dbReference type="ARBA" id="ARBA00022553"/>
    </source>
</evidence>
<dbReference type="InterPro" id="IPR003594">
    <property type="entry name" value="HATPase_dom"/>
</dbReference>
<dbReference type="EMBL" id="UINC01032941">
    <property type="protein sequence ID" value="SVB21430.1"/>
    <property type="molecule type" value="Genomic_DNA"/>
</dbReference>
<evidence type="ECO:0000256" key="5">
    <source>
        <dbReference type="ARBA" id="ARBA00022801"/>
    </source>
</evidence>
<evidence type="ECO:0000256" key="4">
    <source>
        <dbReference type="ARBA" id="ARBA00022777"/>
    </source>
</evidence>
<evidence type="ECO:0000256" key="8">
    <source>
        <dbReference type="ARBA" id="ARBA00023231"/>
    </source>
</evidence>
<accession>A0A382C5W8</accession>
<feature type="domain" description="Histidine kinase" evidence="13">
    <location>
        <begin position="162"/>
        <end position="374"/>
    </location>
</feature>
<evidence type="ECO:0000256" key="9">
    <source>
        <dbReference type="ARBA" id="ARBA00037696"/>
    </source>
</evidence>
<evidence type="ECO:0000259" key="14">
    <source>
        <dbReference type="PROSITE" id="PS50112"/>
    </source>
</evidence>
<dbReference type="Gene3D" id="3.30.450.20">
    <property type="entry name" value="PAS domain"/>
    <property type="match status" value="1"/>
</dbReference>
<dbReference type="GO" id="GO:0016787">
    <property type="term" value="F:hydrolase activity"/>
    <property type="evidence" value="ECO:0007669"/>
    <property type="project" value="UniProtKB-KW"/>
</dbReference>
<dbReference type="SUPFAM" id="SSF47384">
    <property type="entry name" value="Homodimeric domain of signal transducing histidine kinase"/>
    <property type="match status" value="1"/>
</dbReference>
<keyword evidence="3" id="KW-0547">Nucleotide-binding</keyword>
<feature type="domain" description="PAS" evidence="14">
    <location>
        <begin position="29"/>
        <end position="87"/>
    </location>
</feature>
<dbReference type="SUPFAM" id="SSF55874">
    <property type="entry name" value="ATPase domain of HSP90 chaperone/DNA topoisomerase II/histidine kinase"/>
    <property type="match status" value="1"/>
</dbReference>
<keyword evidence="6" id="KW-0067">ATP-binding</keyword>
<evidence type="ECO:0000256" key="2">
    <source>
        <dbReference type="ARBA" id="ARBA00022679"/>
    </source>
</evidence>
<keyword evidence="4" id="KW-0418">Kinase</keyword>
<dbReference type="InterPro" id="IPR004358">
    <property type="entry name" value="Sig_transdc_His_kin-like_C"/>
</dbReference>
<keyword evidence="2" id="KW-0808">Transferase</keyword>
<dbReference type="Pfam" id="PF00512">
    <property type="entry name" value="HisKA"/>
    <property type="match status" value="1"/>
</dbReference>
<dbReference type="GO" id="GO:0005524">
    <property type="term" value="F:ATP binding"/>
    <property type="evidence" value="ECO:0007669"/>
    <property type="project" value="UniProtKB-KW"/>
</dbReference>
<dbReference type="CDD" id="cd00130">
    <property type="entry name" value="PAS"/>
    <property type="match status" value="1"/>
</dbReference>
<reference evidence="15" key="1">
    <citation type="submission" date="2018-05" db="EMBL/GenBank/DDBJ databases">
        <authorList>
            <person name="Lanie J.A."/>
            <person name="Ng W.-L."/>
            <person name="Kazmierczak K.M."/>
            <person name="Andrzejewski T.M."/>
            <person name="Davidsen T.M."/>
            <person name="Wayne K.J."/>
            <person name="Tettelin H."/>
            <person name="Glass J.I."/>
            <person name="Rusch D."/>
            <person name="Podicherti R."/>
            <person name="Tsui H.-C.T."/>
            <person name="Winkler M.E."/>
        </authorList>
    </citation>
    <scope>NUCLEOTIDE SEQUENCE</scope>
</reference>
<dbReference type="InterPro" id="IPR036097">
    <property type="entry name" value="HisK_dim/P_sf"/>
</dbReference>
<dbReference type="Pfam" id="PF00989">
    <property type="entry name" value="PAS"/>
    <property type="match status" value="1"/>
</dbReference>
<dbReference type="PANTHER" id="PTHR43065">
    <property type="entry name" value="SENSOR HISTIDINE KINASE"/>
    <property type="match status" value="1"/>
</dbReference>
<dbReference type="InterPro" id="IPR035965">
    <property type="entry name" value="PAS-like_dom_sf"/>
</dbReference>
<dbReference type="PANTHER" id="PTHR43065:SF16">
    <property type="entry name" value="SENSORY HISTIDINE KINASE_PHOSPHATASE NTRB"/>
    <property type="match status" value="1"/>
</dbReference>
<dbReference type="SMART" id="SM00091">
    <property type="entry name" value="PAS"/>
    <property type="match status" value="1"/>
</dbReference>
<keyword evidence="5" id="KW-0378">Hydrolase</keyword>
<dbReference type="NCBIfam" id="NF008293">
    <property type="entry name" value="PRK11073.1"/>
    <property type="match status" value="1"/>
</dbReference>
<dbReference type="SMART" id="SM00388">
    <property type="entry name" value="HisKA"/>
    <property type="match status" value="1"/>
</dbReference>
<dbReference type="SMART" id="SM00387">
    <property type="entry name" value="HATPase_c"/>
    <property type="match status" value="1"/>
</dbReference>
<comment type="function">
    <text evidence="9">Member of the two-component regulatory system NtrB/NtrC, which controls expression of the nitrogen-regulated (ntr) genes in response to nitrogen limitation. Under conditions of nitrogen limitation, NtrB autophosphorylates and transfers the phosphoryl group to NtrC. In the presence of nitrogen, acts as a phosphatase that dephosphorylates and inactivates NtrC.</text>
</comment>
<feature type="non-terminal residue" evidence="15">
    <location>
        <position position="1"/>
    </location>
</feature>
<dbReference type="PRINTS" id="PR00344">
    <property type="entry name" value="BCTRLSENSOR"/>
</dbReference>
<evidence type="ECO:0000256" key="3">
    <source>
        <dbReference type="ARBA" id="ARBA00022741"/>
    </source>
</evidence>
<dbReference type="InterPro" id="IPR036890">
    <property type="entry name" value="HATPase_C_sf"/>
</dbReference>
<dbReference type="InterPro" id="IPR013767">
    <property type="entry name" value="PAS_fold"/>
</dbReference>
<evidence type="ECO:0000256" key="6">
    <source>
        <dbReference type="ARBA" id="ARBA00022840"/>
    </source>
</evidence>
<dbReference type="NCBIfam" id="TIGR00229">
    <property type="entry name" value="sensory_box"/>
    <property type="match status" value="1"/>
</dbReference>
<organism evidence="15">
    <name type="scientific">marine metagenome</name>
    <dbReference type="NCBI Taxonomy" id="408172"/>
    <lineage>
        <taxon>unclassified sequences</taxon>
        <taxon>metagenomes</taxon>
        <taxon>ecological metagenomes</taxon>
    </lineage>
</organism>
<dbReference type="PROSITE" id="PS50112">
    <property type="entry name" value="PAS"/>
    <property type="match status" value="1"/>
</dbReference>
<dbReference type="InterPro" id="IPR005467">
    <property type="entry name" value="His_kinase_dom"/>
</dbReference>
<dbReference type="Pfam" id="PF02518">
    <property type="entry name" value="HATPase_c"/>
    <property type="match status" value="1"/>
</dbReference>
<evidence type="ECO:0000256" key="10">
    <source>
        <dbReference type="ARBA" id="ARBA00039567"/>
    </source>
</evidence>
<evidence type="ECO:0000259" key="13">
    <source>
        <dbReference type="PROSITE" id="PS50109"/>
    </source>
</evidence>
<keyword evidence="8" id="KW-0535">Nitrogen fixation</keyword>
<dbReference type="AlphaFoldDB" id="A0A382C5W8"/>
<evidence type="ECO:0000256" key="7">
    <source>
        <dbReference type="ARBA" id="ARBA00023012"/>
    </source>
</evidence>
<protein>
    <recommendedName>
        <fullName evidence="10">Sensory histidine kinase/phosphatase NtrB</fullName>
    </recommendedName>
    <alternativeName>
        <fullName evidence="11">Nitrogen regulation protein NR(II)</fullName>
    </alternativeName>
    <alternativeName>
        <fullName evidence="12">Nitrogen regulator II</fullName>
    </alternativeName>
</protein>
<name>A0A382C5W8_9ZZZZ</name>
<keyword evidence="7" id="KW-0902">Two-component regulatory system</keyword>
<gene>
    <name evidence="15" type="ORF">METZ01_LOCUS174284</name>
</gene>
<dbReference type="GO" id="GO:0006355">
    <property type="term" value="P:regulation of DNA-templated transcription"/>
    <property type="evidence" value="ECO:0007669"/>
    <property type="project" value="InterPro"/>
</dbReference>
<dbReference type="InterPro" id="IPR000014">
    <property type="entry name" value="PAS"/>
</dbReference>
<sequence>VSEALAVTAGIALEQPHQTDLLVGHRPKSSLTANDILRAMTTAVLLVDESFKILYVNAAAESLLGLSERQTVGRPIAELVLSPEELEGLCQRAANTGATYSGRELVVKVSGRDLVLDFRAASIDQKNGCVLLELFDRQSDRQARKEAELVSQRRISRRIVSQLAHEVKNPLGGLRGAAQLLERQLPAAELKAYTRVIIEEADRLAALVDGVLRAGGEQNKEMINLHQVTEHVANLVEGEKPVGVELARDYDPSLPKIWIDRSQIIQAFLNLAKNSLQALGASGRMIFRTRALSNYLMAGEQHRLVLSAEVEDNGPGIPEDIKETIFYPLVTGRDTGTGLGLTIAQDLVSRNGGLIEFDSRPGLTLFQMRLPIRPAPGAPKP</sequence>
<dbReference type="Gene3D" id="3.30.565.10">
    <property type="entry name" value="Histidine kinase-like ATPase, C-terminal domain"/>
    <property type="match status" value="1"/>
</dbReference>
<keyword evidence="1" id="KW-0597">Phosphoprotein</keyword>
<dbReference type="CDD" id="cd00082">
    <property type="entry name" value="HisKA"/>
    <property type="match status" value="1"/>
</dbReference>
<evidence type="ECO:0000256" key="11">
    <source>
        <dbReference type="ARBA" id="ARBA00042313"/>
    </source>
</evidence>
<dbReference type="InterPro" id="IPR003661">
    <property type="entry name" value="HisK_dim/P_dom"/>
</dbReference>
<evidence type="ECO:0000313" key="15">
    <source>
        <dbReference type="EMBL" id="SVB21430.1"/>
    </source>
</evidence>
<dbReference type="PROSITE" id="PS50109">
    <property type="entry name" value="HIS_KIN"/>
    <property type="match status" value="1"/>
</dbReference>
<evidence type="ECO:0000256" key="12">
    <source>
        <dbReference type="ARBA" id="ARBA00043094"/>
    </source>
</evidence>